<dbReference type="GO" id="GO:0016020">
    <property type="term" value="C:membrane"/>
    <property type="evidence" value="ECO:0007669"/>
    <property type="project" value="InterPro"/>
</dbReference>
<comment type="caution">
    <text evidence="6">The sequence shown here is derived from an EMBL/GenBank/DDBJ whole genome shotgun (WGS) entry which is preliminary data.</text>
</comment>
<feature type="non-terminal residue" evidence="6">
    <location>
        <position position="1"/>
    </location>
</feature>
<protein>
    <submittedName>
        <fullName evidence="6">Uncharacterized protein</fullName>
    </submittedName>
</protein>
<dbReference type="InterPro" id="IPR006143">
    <property type="entry name" value="RND_pump_MFP"/>
</dbReference>
<feature type="region of interest" description="Disordered" evidence="3">
    <location>
        <begin position="205"/>
        <end position="228"/>
    </location>
</feature>
<keyword evidence="2" id="KW-0175">Coiled coil</keyword>
<name>X0V769_9ZZZZ</name>
<gene>
    <name evidence="6" type="ORF">S01H1_34144</name>
</gene>
<dbReference type="Pfam" id="PF25967">
    <property type="entry name" value="RND-MFP_C"/>
    <property type="match status" value="1"/>
</dbReference>
<evidence type="ECO:0000256" key="2">
    <source>
        <dbReference type="ARBA" id="ARBA00023054"/>
    </source>
</evidence>
<dbReference type="NCBIfam" id="TIGR01730">
    <property type="entry name" value="RND_mfp"/>
    <property type="match status" value="1"/>
</dbReference>
<dbReference type="InterPro" id="IPR058792">
    <property type="entry name" value="Beta-barrel_RND_2"/>
</dbReference>
<evidence type="ECO:0000313" key="6">
    <source>
        <dbReference type="EMBL" id="GAG13999.1"/>
    </source>
</evidence>
<feature type="compositionally biased region" description="Basic residues" evidence="3">
    <location>
        <begin position="219"/>
        <end position="228"/>
    </location>
</feature>
<sequence length="228" mass="24615">EIALADARHRLKDTKVYAPISGVVSTRDVEIGQIVSSGINNVGGGTRLLTVSDLTRTYILAAVDESDIGKVKVGQAARTTADAYPRETFRGRVARIATRGESSSNVVTFEVKIEVLGGNRLLLKPEMTANVEIVAAERKEALLVPVGAMIRRAGRHFASVEKADGTLEERAVRIGITDGVSFEVLGGLTEGERVVANAAHSAGRWRKEAPRGPRGPRMFMRRSRGTKR</sequence>
<dbReference type="Gene3D" id="2.40.30.170">
    <property type="match status" value="1"/>
</dbReference>
<dbReference type="GO" id="GO:0030313">
    <property type="term" value="C:cell envelope"/>
    <property type="evidence" value="ECO:0007669"/>
    <property type="project" value="UniProtKB-SubCell"/>
</dbReference>
<evidence type="ECO:0000256" key="3">
    <source>
        <dbReference type="SAM" id="MobiDB-lite"/>
    </source>
</evidence>
<dbReference type="SUPFAM" id="SSF111369">
    <property type="entry name" value="HlyD-like secretion proteins"/>
    <property type="match status" value="1"/>
</dbReference>
<evidence type="ECO:0000256" key="1">
    <source>
        <dbReference type="ARBA" id="ARBA00004196"/>
    </source>
</evidence>
<evidence type="ECO:0000259" key="4">
    <source>
        <dbReference type="Pfam" id="PF25954"/>
    </source>
</evidence>
<dbReference type="InterPro" id="IPR050465">
    <property type="entry name" value="UPF0194_transport"/>
</dbReference>
<dbReference type="AlphaFoldDB" id="X0V769"/>
<dbReference type="Gene3D" id="2.40.420.20">
    <property type="match status" value="1"/>
</dbReference>
<proteinExistence type="predicted"/>
<evidence type="ECO:0000259" key="5">
    <source>
        <dbReference type="Pfam" id="PF25967"/>
    </source>
</evidence>
<accession>X0V769</accession>
<dbReference type="Gene3D" id="2.40.50.100">
    <property type="match status" value="1"/>
</dbReference>
<dbReference type="GO" id="GO:0022857">
    <property type="term" value="F:transmembrane transporter activity"/>
    <property type="evidence" value="ECO:0007669"/>
    <property type="project" value="InterPro"/>
</dbReference>
<dbReference type="EMBL" id="BARS01021235">
    <property type="protein sequence ID" value="GAG13999.1"/>
    <property type="molecule type" value="Genomic_DNA"/>
</dbReference>
<organism evidence="6">
    <name type="scientific">marine sediment metagenome</name>
    <dbReference type="NCBI Taxonomy" id="412755"/>
    <lineage>
        <taxon>unclassified sequences</taxon>
        <taxon>metagenomes</taxon>
        <taxon>ecological metagenomes</taxon>
    </lineage>
</organism>
<dbReference type="PANTHER" id="PTHR32347">
    <property type="entry name" value="EFFLUX SYSTEM COMPONENT YKNX-RELATED"/>
    <property type="match status" value="1"/>
</dbReference>
<comment type="subcellular location">
    <subcellularLocation>
        <location evidence="1">Cell envelope</location>
    </subcellularLocation>
</comment>
<dbReference type="InterPro" id="IPR058627">
    <property type="entry name" value="MdtA-like_C"/>
</dbReference>
<feature type="domain" description="Multidrug resistance protein MdtA-like C-terminal permuted SH3" evidence="5">
    <location>
        <begin position="141"/>
        <end position="196"/>
    </location>
</feature>
<feature type="domain" description="CusB-like beta-barrel" evidence="4">
    <location>
        <begin position="60"/>
        <end position="135"/>
    </location>
</feature>
<dbReference type="Pfam" id="PF25954">
    <property type="entry name" value="Beta-barrel_RND_2"/>
    <property type="match status" value="1"/>
</dbReference>
<reference evidence="6" key="1">
    <citation type="journal article" date="2014" name="Front. Microbiol.">
        <title>High frequency of phylogenetically diverse reductive dehalogenase-homologous genes in deep subseafloor sedimentary metagenomes.</title>
        <authorList>
            <person name="Kawai M."/>
            <person name="Futagami T."/>
            <person name="Toyoda A."/>
            <person name="Takaki Y."/>
            <person name="Nishi S."/>
            <person name="Hori S."/>
            <person name="Arai W."/>
            <person name="Tsubouchi T."/>
            <person name="Morono Y."/>
            <person name="Uchiyama I."/>
            <person name="Ito T."/>
            <person name="Fujiyama A."/>
            <person name="Inagaki F."/>
            <person name="Takami H."/>
        </authorList>
    </citation>
    <scope>NUCLEOTIDE SEQUENCE</scope>
    <source>
        <strain evidence="6">Expedition CK06-06</strain>
    </source>
</reference>